<dbReference type="Proteomes" id="UP000245996">
    <property type="component" value="Unassembled WGS sequence"/>
</dbReference>
<accession>A0ABD6XV32</accession>
<reference evidence="1 2" key="1">
    <citation type="submission" date="2018-05" db="EMBL/GenBank/DDBJ databases">
        <title>Genomic Encyclopedia of Type Strains, Phase IV (KMG-V): Genome sequencing to study the core and pangenomes of soil and plant-associated prokaryotes.</title>
        <authorList>
            <person name="Whitman W."/>
        </authorList>
    </citation>
    <scope>NUCLEOTIDE SEQUENCE [LARGE SCALE GENOMIC DNA]</scope>
    <source>
        <strain evidence="1 2">PNG 92-11</strain>
    </source>
</reference>
<organism evidence="1 2">
    <name type="scientific">Enterobacter agglomerans</name>
    <name type="common">Erwinia herbicola</name>
    <name type="synonym">Pantoea agglomerans</name>
    <dbReference type="NCBI Taxonomy" id="549"/>
    <lineage>
        <taxon>Bacteria</taxon>
        <taxon>Pseudomonadati</taxon>
        <taxon>Pseudomonadota</taxon>
        <taxon>Gammaproteobacteria</taxon>
        <taxon>Enterobacterales</taxon>
        <taxon>Erwiniaceae</taxon>
        <taxon>Pantoea</taxon>
        <taxon>Pantoea agglomerans group</taxon>
    </lineage>
</organism>
<dbReference type="AlphaFoldDB" id="A0ABD6XV32"/>
<gene>
    <name evidence="1" type="ORF">C7430_101493</name>
</gene>
<proteinExistence type="predicted"/>
<comment type="caution">
    <text evidence="1">The sequence shown here is derived from an EMBL/GenBank/DDBJ whole genome shotgun (WGS) entry which is preliminary data.</text>
</comment>
<protein>
    <submittedName>
        <fullName evidence="1">Uncharacterized protein</fullName>
    </submittedName>
</protein>
<name>A0ABD6XV32_ENTAG</name>
<evidence type="ECO:0000313" key="2">
    <source>
        <dbReference type="Proteomes" id="UP000245996"/>
    </source>
</evidence>
<evidence type="ECO:0000313" key="1">
    <source>
        <dbReference type="EMBL" id="PWJ82927.1"/>
    </source>
</evidence>
<sequence>MGQRGGTIGSRLKTVKYYFSLLIYSLKL</sequence>
<dbReference type="EMBL" id="QGHE01000001">
    <property type="protein sequence ID" value="PWJ82927.1"/>
    <property type="molecule type" value="Genomic_DNA"/>
</dbReference>